<keyword evidence="1" id="KW-0812">Transmembrane</keyword>
<evidence type="ECO:0000313" key="2">
    <source>
        <dbReference type="EMBL" id="PSU42611.1"/>
    </source>
</evidence>
<organism evidence="2 3">
    <name type="scientific">Photobacterium frigidiphilum</name>
    <dbReference type="NCBI Taxonomy" id="264736"/>
    <lineage>
        <taxon>Bacteria</taxon>
        <taxon>Pseudomonadati</taxon>
        <taxon>Pseudomonadota</taxon>
        <taxon>Gammaproteobacteria</taxon>
        <taxon>Vibrionales</taxon>
        <taxon>Vibrionaceae</taxon>
        <taxon>Photobacterium</taxon>
    </lineage>
</organism>
<feature type="transmembrane region" description="Helical" evidence="1">
    <location>
        <begin position="49"/>
        <end position="71"/>
    </location>
</feature>
<protein>
    <submittedName>
        <fullName evidence="2">Uncharacterized protein</fullName>
    </submittedName>
</protein>
<evidence type="ECO:0000256" key="1">
    <source>
        <dbReference type="SAM" id="Phobius"/>
    </source>
</evidence>
<dbReference type="Proteomes" id="UP000240987">
    <property type="component" value="Unassembled WGS sequence"/>
</dbReference>
<evidence type="ECO:0000313" key="3">
    <source>
        <dbReference type="Proteomes" id="UP000240987"/>
    </source>
</evidence>
<reference evidence="2 3" key="1">
    <citation type="submission" date="2018-01" db="EMBL/GenBank/DDBJ databases">
        <title>Whole genome sequencing of Histamine producing bacteria.</title>
        <authorList>
            <person name="Butler K."/>
        </authorList>
    </citation>
    <scope>NUCLEOTIDE SEQUENCE [LARGE SCALE GENOMIC DNA]</scope>
    <source>
        <strain evidence="2 3">JCM 12947</strain>
    </source>
</reference>
<name>A0A2T3J632_9GAMM</name>
<keyword evidence="3" id="KW-1185">Reference proteome</keyword>
<keyword evidence="1" id="KW-0472">Membrane</keyword>
<dbReference type="RefSeq" id="WP_107246730.1">
    <property type="nucleotide sequence ID" value="NZ_PYMJ01000065.1"/>
</dbReference>
<sequence>MLSFKRITVHIVMIVIPSWIVMALLGAIFVGVAYLFFHLMQMGSSRAELSFWIFFTFGVITGGGFATKFLIEFIKQELKRSKKSW</sequence>
<comment type="caution">
    <text evidence="2">The sequence shown here is derived from an EMBL/GenBank/DDBJ whole genome shotgun (WGS) entry which is preliminary data.</text>
</comment>
<feature type="transmembrane region" description="Helical" evidence="1">
    <location>
        <begin position="12"/>
        <end position="37"/>
    </location>
</feature>
<proteinExistence type="predicted"/>
<gene>
    <name evidence="2" type="ORF">C9J12_28895</name>
</gene>
<dbReference type="EMBL" id="PYMJ01000065">
    <property type="protein sequence ID" value="PSU42611.1"/>
    <property type="molecule type" value="Genomic_DNA"/>
</dbReference>
<keyword evidence="1" id="KW-1133">Transmembrane helix</keyword>
<dbReference type="AlphaFoldDB" id="A0A2T3J632"/>
<accession>A0A2T3J632</accession>